<organism evidence="2 3">
    <name type="scientific">Cochliobolus sativus</name>
    <name type="common">Common root rot and spot blotch fungus</name>
    <name type="synonym">Bipolaris sorokiniana</name>
    <dbReference type="NCBI Taxonomy" id="45130"/>
    <lineage>
        <taxon>Eukaryota</taxon>
        <taxon>Fungi</taxon>
        <taxon>Dikarya</taxon>
        <taxon>Ascomycota</taxon>
        <taxon>Pezizomycotina</taxon>
        <taxon>Dothideomycetes</taxon>
        <taxon>Pleosporomycetidae</taxon>
        <taxon>Pleosporales</taxon>
        <taxon>Pleosporineae</taxon>
        <taxon>Pleosporaceae</taxon>
        <taxon>Bipolaris</taxon>
    </lineage>
</organism>
<dbReference type="AlphaFoldDB" id="A0A8H5ZK42"/>
<comment type="caution">
    <text evidence="2">The sequence shown here is derived from an EMBL/GenBank/DDBJ whole genome shotgun (WGS) entry which is preliminary data.</text>
</comment>
<gene>
    <name evidence="2" type="ORF">GGP41_004964</name>
</gene>
<evidence type="ECO:0000256" key="1">
    <source>
        <dbReference type="SAM" id="SignalP"/>
    </source>
</evidence>
<protein>
    <submittedName>
        <fullName evidence="2">Uncharacterized protein</fullName>
    </submittedName>
</protein>
<proteinExistence type="predicted"/>
<name>A0A8H5ZK42_COCSA</name>
<evidence type="ECO:0000313" key="2">
    <source>
        <dbReference type="EMBL" id="KAF5849575.1"/>
    </source>
</evidence>
<feature type="chain" id="PRO_5034601339" evidence="1">
    <location>
        <begin position="20"/>
        <end position="126"/>
    </location>
</feature>
<feature type="signal peptide" evidence="1">
    <location>
        <begin position="1"/>
        <end position="19"/>
    </location>
</feature>
<sequence length="126" mass="14449">MHLLATLLVTLPFVASVSAWTNLVPTCQTPPAHWGRNGNCAPVDRDRCITNTAICRLFGKRGQGRRKMKKMMVNGNDSVLDNFACIQRGRRRMEGVIVGVRMRDLRWIKFKWFKTGPAKERKKVHK</sequence>
<keyword evidence="1" id="KW-0732">Signal</keyword>
<reference evidence="2" key="1">
    <citation type="submission" date="2019-11" db="EMBL/GenBank/DDBJ databases">
        <title>Bipolaris sorokiniana Genome sequencing.</title>
        <authorList>
            <person name="Wang H."/>
        </authorList>
    </citation>
    <scope>NUCLEOTIDE SEQUENCE</scope>
</reference>
<accession>A0A8H5ZK42</accession>
<dbReference type="Proteomes" id="UP000624244">
    <property type="component" value="Unassembled WGS sequence"/>
</dbReference>
<evidence type="ECO:0000313" key="3">
    <source>
        <dbReference type="Proteomes" id="UP000624244"/>
    </source>
</evidence>
<dbReference type="EMBL" id="WNKQ01000008">
    <property type="protein sequence ID" value="KAF5849575.1"/>
    <property type="molecule type" value="Genomic_DNA"/>
</dbReference>